<dbReference type="EMBL" id="DS476473">
    <property type="protein sequence ID" value="EDO26220.1"/>
    <property type="molecule type" value="Genomic_DNA"/>
</dbReference>
<dbReference type="AlphaFoldDB" id="A7TCK2"/>
<dbReference type="Proteomes" id="UP000001593">
    <property type="component" value="Unassembled WGS sequence"/>
</dbReference>
<dbReference type="InParanoid" id="A7TCK2"/>
<feature type="signal peptide" evidence="1">
    <location>
        <begin position="1"/>
        <end position="20"/>
    </location>
</feature>
<organism evidence="3 4">
    <name type="scientific">Nematostella vectensis</name>
    <name type="common">Starlet sea anemone</name>
    <dbReference type="NCBI Taxonomy" id="45351"/>
    <lineage>
        <taxon>Eukaryota</taxon>
        <taxon>Metazoa</taxon>
        <taxon>Cnidaria</taxon>
        <taxon>Anthozoa</taxon>
        <taxon>Hexacorallia</taxon>
        <taxon>Actiniaria</taxon>
        <taxon>Edwardsiidae</taxon>
        <taxon>Nematostella</taxon>
    </lineage>
</organism>
<gene>
    <name evidence="3" type="ORF">NEMVEDRAFT_v1g225278</name>
</gene>
<evidence type="ECO:0000313" key="4">
    <source>
        <dbReference type="Proteomes" id="UP000001593"/>
    </source>
</evidence>
<reference evidence="3 4" key="1">
    <citation type="journal article" date="2007" name="Science">
        <title>Sea anemone genome reveals ancestral eumetazoan gene repertoire and genomic organization.</title>
        <authorList>
            <person name="Putnam N.H."/>
            <person name="Srivastava M."/>
            <person name="Hellsten U."/>
            <person name="Dirks B."/>
            <person name="Chapman J."/>
            <person name="Salamov A."/>
            <person name="Terry A."/>
            <person name="Shapiro H."/>
            <person name="Lindquist E."/>
            <person name="Kapitonov V.V."/>
            <person name="Jurka J."/>
            <person name="Genikhovich G."/>
            <person name="Grigoriev I.V."/>
            <person name="Lucas S.M."/>
            <person name="Steele R.E."/>
            <person name="Finnerty J.R."/>
            <person name="Technau U."/>
            <person name="Martindale M.Q."/>
            <person name="Rokhsar D.S."/>
        </authorList>
    </citation>
    <scope>NUCLEOTIDE SEQUENCE [LARGE SCALE GENOMIC DNA]</scope>
    <source>
        <strain evidence="4">CH2 X CH6</strain>
    </source>
</reference>
<feature type="domain" description="Secretion system C-terminal sorting" evidence="2">
    <location>
        <begin position="565"/>
        <end position="615"/>
    </location>
</feature>
<proteinExistence type="predicted"/>
<feature type="chain" id="PRO_5002712705" description="Secretion system C-terminal sorting domain-containing protein" evidence="1">
    <location>
        <begin position="21"/>
        <end position="859"/>
    </location>
</feature>
<dbReference type="NCBIfam" id="TIGR04183">
    <property type="entry name" value="Por_Secre_tail"/>
    <property type="match status" value="1"/>
</dbReference>
<evidence type="ECO:0000259" key="2">
    <source>
        <dbReference type="Pfam" id="PF18962"/>
    </source>
</evidence>
<dbReference type="HOGENOM" id="CLU_333059_0_0_1"/>
<accession>A7TCK2</accession>
<dbReference type="PROSITE" id="PS51257">
    <property type="entry name" value="PROKAR_LIPOPROTEIN"/>
    <property type="match status" value="1"/>
</dbReference>
<sequence>MKAIKKVMLGLSLVTATVFASCNGCNNEGGSANATSDTTVVNGIVLVNGQTLDSDGNIVDKEGNIVKSADQIQSEKKTTSTKNTAATGPIEEKEFVHGLIIANTRQMALLEAGAAYCTNAHMRKGASDMLAEHETLRNEINTFAEVHGYGLPNLDNTRDVAVAANAGAEWDKELAEKLSKNDIEIMNLLTRGMSVMAQNSLLQSPINGSILGSTMSGIAIGSNGTDAVLFVSSATGVHAVDIADNNPADAAANTITSVPNFVALKLTPLAGQAITVMDMAVNPISKSVYILGKGTASDKFIFKVENNGANVTMLDLTNQTYSYLNWGGPSTVNALNANDMVYGDGTLYVSSGTFSLDGELGWIKPPFKHTDKIAIRSTTLFKSNWGGQYFTTAPLETLTFGTVDGKSRLMGVTTCAPGFSIDVANLSGSGLLSVTEDFNMHQGQSVKVAFMQHDGKEWLFDLHDSKIYRVGKKYLDGSQVTANKHDNNAVKLRTNAGAVVTTLPADEIKLMSNASYSSMAFWDNYRLLVLEANLSGGALKLEQMSTETPPPTSVNTIANNAKVSLYPNPATNSITITLPKNETSATATIVSIDGRVVATQQLSSNSSVLNLSMLKEKGIDRGKEMLGLYLVTDGKVADVPVVGVYSIEDMKLLYSPRYNLGYDLEFVAKAVQENGMVIVKKYHTPTNPTSSKKAIVVSAYPLADTIPYNTLFFHVHFSQPMLNDRYAYKHIKMYDANGVERTNAWRQKSFWLDGGKLLVLMIHPGRVKNGIHYESPLFDSGSYYTLKVSPSIKDENGNGLKKGFEQRYFVVGEDRAIPQMNKFYLKQPSANTKQPLSLFFSEGMDYASVLAGVKVVDEK</sequence>
<feature type="non-terminal residue" evidence="3">
    <location>
        <position position="859"/>
    </location>
</feature>
<evidence type="ECO:0000256" key="1">
    <source>
        <dbReference type="SAM" id="SignalP"/>
    </source>
</evidence>
<dbReference type="InterPro" id="IPR026444">
    <property type="entry name" value="Secre_tail"/>
</dbReference>
<keyword evidence="1" id="KW-0732">Signal</keyword>
<protein>
    <recommendedName>
        <fullName evidence="2">Secretion system C-terminal sorting domain-containing protein</fullName>
    </recommendedName>
</protein>
<evidence type="ECO:0000313" key="3">
    <source>
        <dbReference type="EMBL" id="EDO26220.1"/>
    </source>
</evidence>
<name>A7TCK2_NEMVE</name>
<keyword evidence="4" id="KW-1185">Reference proteome</keyword>
<dbReference type="Pfam" id="PF18962">
    <property type="entry name" value="Por_Secre_tail"/>
    <property type="match status" value="1"/>
</dbReference>